<feature type="non-terminal residue" evidence="2">
    <location>
        <position position="1"/>
    </location>
</feature>
<dbReference type="InterPro" id="IPR050185">
    <property type="entry name" value="Ub_carboxyl-term_hydrolase"/>
</dbReference>
<dbReference type="Gene3D" id="3.90.70.10">
    <property type="entry name" value="Cysteine proteinases"/>
    <property type="match status" value="1"/>
</dbReference>
<dbReference type="Pfam" id="PF00443">
    <property type="entry name" value="UCH"/>
    <property type="match status" value="1"/>
</dbReference>
<feature type="domain" description="USP" evidence="1">
    <location>
        <begin position="1"/>
        <end position="158"/>
    </location>
</feature>
<organism evidence="2 3">
    <name type="scientific">Sesamum angolense</name>
    <dbReference type="NCBI Taxonomy" id="2727404"/>
    <lineage>
        <taxon>Eukaryota</taxon>
        <taxon>Viridiplantae</taxon>
        <taxon>Streptophyta</taxon>
        <taxon>Embryophyta</taxon>
        <taxon>Tracheophyta</taxon>
        <taxon>Spermatophyta</taxon>
        <taxon>Magnoliopsida</taxon>
        <taxon>eudicotyledons</taxon>
        <taxon>Gunneridae</taxon>
        <taxon>Pentapetalae</taxon>
        <taxon>asterids</taxon>
        <taxon>lamiids</taxon>
        <taxon>Lamiales</taxon>
        <taxon>Pedaliaceae</taxon>
        <taxon>Sesamum</taxon>
    </lineage>
</organism>
<reference evidence="2" key="2">
    <citation type="journal article" date="2024" name="Plant">
        <title>Genomic evolution and insights into agronomic trait innovations of Sesamum species.</title>
        <authorList>
            <person name="Miao H."/>
            <person name="Wang L."/>
            <person name="Qu L."/>
            <person name="Liu H."/>
            <person name="Sun Y."/>
            <person name="Le M."/>
            <person name="Wang Q."/>
            <person name="Wei S."/>
            <person name="Zheng Y."/>
            <person name="Lin W."/>
            <person name="Duan Y."/>
            <person name="Cao H."/>
            <person name="Xiong S."/>
            <person name="Wang X."/>
            <person name="Wei L."/>
            <person name="Li C."/>
            <person name="Ma Q."/>
            <person name="Ju M."/>
            <person name="Zhao R."/>
            <person name="Li G."/>
            <person name="Mu C."/>
            <person name="Tian Q."/>
            <person name="Mei H."/>
            <person name="Zhang T."/>
            <person name="Gao T."/>
            <person name="Zhang H."/>
        </authorList>
    </citation>
    <scope>NUCLEOTIDE SEQUENCE</scope>
    <source>
        <strain evidence="2">K16</strain>
    </source>
</reference>
<reference evidence="2" key="1">
    <citation type="submission" date="2020-06" db="EMBL/GenBank/DDBJ databases">
        <authorList>
            <person name="Li T."/>
            <person name="Hu X."/>
            <person name="Zhang T."/>
            <person name="Song X."/>
            <person name="Zhang H."/>
            <person name="Dai N."/>
            <person name="Sheng W."/>
            <person name="Hou X."/>
            <person name="Wei L."/>
        </authorList>
    </citation>
    <scope>NUCLEOTIDE SEQUENCE</scope>
    <source>
        <strain evidence="2">K16</strain>
        <tissue evidence="2">Leaf</tissue>
    </source>
</reference>
<gene>
    <name evidence="2" type="ORF">Sango_1884700</name>
</gene>
<evidence type="ECO:0000313" key="3">
    <source>
        <dbReference type="Proteomes" id="UP001289374"/>
    </source>
</evidence>
<dbReference type="InterPro" id="IPR038765">
    <property type="entry name" value="Papain-like_cys_pep_sf"/>
</dbReference>
<sequence>MNLGFGKLFKLSKISWEMLEEYGSSSVEGDEHIPLVNSLTSLVEELCTVRHQRTVLSPRKLMLVMDHYIPNFNLTRQQDAEEAFSHLLSSLRDEISEYCVPMKSYLADLPALPNGRILITRSSEEENECQRWSRSFLKPFDGVLASILICQSCSFQVE</sequence>
<protein>
    <recommendedName>
        <fullName evidence="1">USP domain-containing protein</fullName>
    </recommendedName>
</protein>
<evidence type="ECO:0000259" key="1">
    <source>
        <dbReference type="PROSITE" id="PS50235"/>
    </source>
</evidence>
<dbReference type="Proteomes" id="UP001289374">
    <property type="component" value="Unassembled WGS sequence"/>
</dbReference>
<proteinExistence type="predicted"/>
<accession>A0AAE1WJ36</accession>
<name>A0AAE1WJ36_9LAMI</name>
<dbReference type="InterPro" id="IPR028889">
    <property type="entry name" value="USP"/>
</dbReference>
<comment type="caution">
    <text evidence="2">The sequence shown here is derived from an EMBL/GenBank/DDBJ whole genome shotgun (WGS) entry which is preliminary data.</text>
</comment>
<dbReference type="PROSITE" id="PS50235">
    <property type="entry name" value="USP_3"/>
    <property type="match status" value="1"/>
</dbReference>
<dbReference type="PANTHER" id="PTHR21646:SF23">
    <property type="entry name" value="UBIQUITIN CARBOXYL-TERMINAL HYDROLASE USP2"/>
    <property type="match status" value="1"/>
</dbReference>
<dbReference type="EMBL" id="JACGWL010000010">
    <property type="protein sequence ID" value="KAK4394139.1"/>
    <property type="molecule type" value="Genomic_DNA"/>
</dbReference>
<dbReference type="InterPro" id="IPR001394">
    <property type="entry name" value="Peptidase_C19_UCH"/>
</dbReference>
<dbReference type="AlphaFoldDB" id="A0AAE1WJ36"/>
<dbReference type="SUPFAM" id="SSF54001">
    <property type="entry name" value="Cysteine proteinases"/>
    <property type="match status" value="1"/>
</dbReference>
<dbReference type="GO" id="GO:0016579">
    <property type="term" value="P:protein deubiquitination"/>
    <property type="evidence" value="ECO:0007669"/>
    <property type="project" value="InterPro"/>
</dbReference>
<dbReference type="PANTHER" id="PTHR21646">
    <property type="entry name" value="UBIQUITIN CARBOXYL-TERMINAL HYDROLASE"/>
    <property type="match status" value="1"/>
</dbReference>
<keyword evidence="3" id="KW-1185">Reference proteome</keyword>
<evidence type="ECO:0000313" key="2">
    <source>
        <dbReference type="EMBL" id="KAK4394139.1"/>
    </source>
</evidence>
<dbReference type="GO" id="GO:0004843">
    <property type="term" value="F:cysteine-type deubiquitinase activity"/>
    <property type="evidence" value="ECO:0007669"/>
    <property type="project" value="InterPro"/>
</dbReference>